<comment type="caution">
    <text evidence="1">The sequence shown here is derived from an EMBL/GenBank/DDBJ whole genome shotgun (WGS) entry which is preliminary data.</text>
</comment>
<gene>
    <name evidence="1" type="ORF">ATK74_0002</name>
</gene>
<dbReference type="Proteomes" id="UP000226079">
    <property type="component" value="Unassembled WGS sequence"/>
</dbReference>
<keyword evidence="2" id="KW-1185">Reference proteome</keyword>
<evidence type="ECO:0000313" key="1">
    <source>
        <dbReference type="EMBL" id="PFG15486.1"/>
    </source>
</evidence>
<dbReference type="AlphaFoldDB" id="A0A2A9CMW5"/>
<reference evidence="1 2" key="1">
    <citation type="submission" date="2017-10" db="EMBL/GenBank/DDBJ databases">
        <title>Sequencing the genomes of 1000 actinobacteria strains.</title>
        <authorList>
            <person name="Klenk H.-P."/>
        </authorList>
    </citation>
    <scope>NUCLEOTIDE SEQUENCE [LARGE SCALE GENOMIC DNA]</scope>
    <source>
        <strain evidence="1 2">DSM 15597</strain>
    </source>
</reference>
<name>A0A2A9CMW5_9ACTN</name>
<sequence length="55" mass="6237">MDEVETRLRDGLIAVAEPVRPTVQAEALFAPGERLRRVRRSARWPVGSHWPWSAG</sequence>
<proteinExistence type="predicted"/>
<protein>
    <submittedName>
        <fullName evidence="1">Uncharacterized protein</fullName>
    </submittedName>
</protein>
<evidence type="ECO:0000313" key="2">
    <source>
        <dbReference type="Proteomes" id="UP000226079"/>
    </source>
</evidence>
<accession>A0A2A9CMW5</accession>
<dbReference type="EMBL" id="PDJC01000001">
    <property type="protein sequence ID" value="PFG15486.1"/>
    <property type="molecule type" value="Genomic_DNA"/>
</dbReference>
<organism evidence="1 2">
    <name type="scientific">Propionicimonas paludicola</name>
    <dbReference type="NCBI Taxonomy" id="185243"/>
    <lineage>
        <taxon>Bacteria</taxon>
        <taxon>Bacillati</taxon>
        <taxon>Actinomycetota</taxon>
        <taxon>Actinomycetes</taxon>
        <taxon>Propionibacteriales</taxon>
        <taxon>Nocardioidaceae</taxon>
        <taxon>Propionicimonas</taxon>
    </lineage>
</organism>